<sequence length="108" mass="13047">MDRMDELINSWQLNRAFNEFWEDKNDSINRIYENIQNQLRDTFFTGYQVGYENGHFDGITDAKLKMMVKLAVHKNFDDNTILKVLEKENEKDYVKALNEIRQKQMNDY</sequence>
<gene>
    <name evidence="1" type="ORF">BWZ43_12225</name>
</gene>
<name>A0A8E2I7H1_9BACI</name>
<reference evidence="1 2" key="1">
    <citation type="submission" date="2017-01" db="EMBL/GenBank/DDBJ databases">
        <title>Draft genome sequence of Bacillus oleronius.</title>
        <authorList>
            <person name="Allam M."/>
        </authorList>
    </citation>
    <scope>NUCLEOTIDE SEQUENCE [LARGE SCALE GENOMIC DNA]</scope>
    <source>
        <strain evidence="1 2">DSM 9356</strain>
    </source>
</reference>
<keyword evidence="2" id="KW-1185">Reference proteome</keyword>
<organism evidence="1 2">
    <name type="scientific">Heyndrickxia oleronia</name>
    <dbReference type="NCBI Taxonomy" id="38875"/>
    <lineage>
        <taxon>Bacteria</taxon>
        <taxon>Bacillati</taxon>
        <taxon>Bacillota</taxon>
        <taxon>Bacilli</taxon>
        <taxon>Bacillales</taxon>
        <taxon>Bacillaceae</taxon>
        <taxon>Heyndrickxia</taxon>
    </lineage>
</organism>
<dbReference type="EMBL" id="MTLA01000134">
    <property type="protein sequence ID" value="OOP68141.1"/>
    <property type="molecule type" value="Genomic_DNA"/>
</dbReference>
<protein>
    <submittedName>
        <fullName evidence="1">Uncharacterized protein</fullName>
    </submittedName>
</protein>
<evidence type="ECO:0000313" key="1">
    <source>
        <dbReference type="EMBL" id="OOP68141.1"/>
    </source>
</evidence>
<proteinExistence type="predicted"/>
<dbReference type="AlphaFoldDB" id="A0A8E2I7H1"/>
<accession>A0A8E2I7H1</accession>
<evidence type="ECO:0000313" key="2">
    <source>
        <dbReference type="Proteomes" id="UP000189761"/>
    </source>
</evidence>
<dbReference type="RefSeq" id="WP_078110256.1">
    <property type="nucleotide sequence ID" value="NZ_CP065424.1"/>
</dbReference>
<dbReference type="Proteomes" id="UP000189761">
    <property type="component" value="Unassembled WGS sequence"/>
</dbReference>
<comment type="caution">
    <text evidence="1">The sequence shown here is derived from an EMBL/GenBank/DDBJ whole genome shotgun (WGS) entry which is preliminary data.</text>
</comment>